<reference evidence="1 2" key="1">
    <citation type="submission" date="2015-10" db="EMBL/GenBank/DDBJ databases">
        <authorList>
            <person name="Ju K.-S."/>
            <person name="Doroghazi J.R."/>
            <person name="Metcalf W.W."/>
        </authorList>
    </citation>
    <scope>NUCLEOTIDE SEQUENCE [LARGE SCALE GENOMIC DNA]</scope>
    <source>
        <strain evidence="1 2">NRRL B-24793</strain>
    </source>
</reference>
<evidence type="ECO:0000313" key="1">
    <source>
        <dbReference type="EMBL" id="KUJ47953.1"/>
    </source>
</evidence>
<dbReference type="Proteomes" id="UP000053246">
    <property type="component" value="Unassembled WGS sequence"/>
</dbReference>
<gene>
    <name evidence="1" type="ORF">ADL17_02345</name>
</gene>
<evidence type="ECO:0000313" key="2">
    <source>
        <dbReference type="Proteomes" id="UP000053246"/>
    </source>
</evidence>
<dbReference type="EMBL" id="LMWI01000001">
    <property type="protein sequence ID" value="KUJ47953.1"/>
    <property type="molecule type" value="Genomic_DNA"/>
</dbReference>
<name>A0A9X0I6K1_9ACTN</name>
<protein>
    <submittedName>
        <fullName evidence="1">Uncharacterized protein</fullName>
    </submittedName>
</protein>
<organism evidence="1 2">
    <name type="scientific">Micromonospora maris</name>
    <dbReference type="NCBI Taxonomy" id="1003110"/>
    <lineage>
        <taxon>Bacteria</taxon>
        <taxon>Bacillati</taxon>
        <taxon>Actinomycetota</taxon>
        <taxon>Actinomycetes</taxon>
        <taxon>Micromonosporales</taxon>
        <taxon>Micromonosporaceae</taxon>
        <taxon>Micromonospora</taxon>
    </lineage>
</organism>
<sequence>MGSGRVAAPQIPRLAGVTTPRAGDLLRVGPEASVQFIRPILFRVIRVLDWATYDGWIWLEGYQLDSRGDAVARRSIFVMQAGLRTAPAPVVVGQPHFRSRWN</sequence>
<keyword evidence="2" id="KW-1185">Reference proteome</keyword>
<accession>A0A9X0I6K1</accession>
<comment type="caution">
    <text evidence="1">The sequence shown here is derived from an EMBL/GenBank/DDBJ whole genome shotgun (WGS) entry which is preliminary data.</text>
</comment>
<dbReference type="AlphaFoldDB" id="A0A9X0I6K1"/>
<proteinExistence type="predicted"/>